<dbReference type="EMBL" id="JAUSTZ010000021">
    <property type="protein sequence ID" value="MDQ0228415.1"/>
    <property type="molecule type" value="Genomic_DNA"/>
</dbReference>
<protein>
    <recommendedName>
        <fullName evidence="3">Phage head-tail adapter protein</fullName>
    </recommendedName>
</protein>
<organism evidence="1 2">
    <name type="scientific">Metabacillus niabensis</name>
    <dbReference type="NCBI Taxonomy" id="324854"/>
    <lineage>
        <taxon>Bacteria</taxon>
        <taxon>Bacillati</taxon>
        <taxon>Bacillota</taxon>
        <taxon>Bacilli</taxon>
        <taxon>Bacillales</taxon>
        <taxon>Bacillaceae</taxon>
        <taxon>Metabacillus</taxon>
    </lineage>
</organism>
<dbReference type="InterPro" id="IPR038666">
    <property type="entry name" value="SSP1_head-tail_sf"/>
</dbReference>
<comment type="caution">
    <text evidence="1">The sequence shown here is derived from an EMBL/GenBank/DDBJ whole genome shotgun (WGS) entry which is preliminary data.</text>
</comment>
<sequence>MSKGILNTRVTFYEFAPNDGPEPGEHNDKELYKAWAKVDEVWLKDIELAKSNGTLSDVTITIRDPRKEYRPNNKHYLSIDSDYYRGKEFNIKHVRPDIQNKRYIRIVAELKQ</sequence>
<dbReference type="InterPro" id="IPR008767">
    <property type="entry name" value="Phage_SPP1_head-tail_adaptor"/>
</dbReference>
<gene>
    <name evidence="1" type="ORF">J2S02_004798</name>
</gene>
<keyword evidence="2" id="KW-1185">Reference proteome</keyword>
<evidence type="ECO:0000313" key="1">
    <source>
        <dbReference type="EMBL" id="MDQ0228415.1"/>
    </source>
</evidence>
<evidence type="ECO:0000313" key="2">
    <source>
        <dbReference type="Proteomes" id="UP001232245"/>
    </source>
</evidence>
<reference evidence="1 2" key="1">
    <citation type="submission" date="2023-07" db="EMBL/GenBank/DDBJ databases">
        <title>Genomic Encyclopedia of Type Strains, Phase IV (KMG-IV): sequencing the most valuable type-strain genomes for metagenomic binning, comparative biology and taxonomic classification.</title>
        <authorList>
            <person name="Goeker M."/>
        </authorList>
    </citation>
    <scope>NUCLEOTIDE SEQUENCE [LARGE SCALE GENOMIC DNA]</scope>
    <source>
        <strain evidence="1 2">DSM 17723</strain>
    </source>
</reference>
<proteinExistence type="predicted"/>
<name>A0ABT9Z827_9BACI</name>
<dbReference type="RefSeq" id="WP_174879930.1">
    <property type="nucleotide sequence ID" value="NZ_CADEPK010000080.1"/>
</dbReference>
<accession>A0ABT9Z827</accession>
<dbReference type="Pfam" id="PF05521">
    <property type="entry name" value="Phage_HCP"/>
    <property type="match status" value="1"/>
</dbReference>
<dbReference type="Gene3D" id="2.40.10.270">
    <property type="entry name" value="Bacteriophage SPP1 head-tail adaptor protein"/>
    <property type="match status" value="1"/>
</dbReference>
<dbReference type="Proteomes" id="UP001232245">
    <property type="component" value="Unassembled WGS sequence"/>
</dbReference>
<evidence type="ECO:0008006" key="3">
    <source>
        <dbReference type="Google" id="ProtNLM"/>
    </source>
</evidence>